<protein>
    <submittedName>
        <fullName evidence="2">Uncharacterized protein</fullName>
    </submittedName>
</protein>
<dbReference type="Proteomes" id="UP000479000">
    <property type="component" value="Unassembled WGS sequence"/>
</dbReference>
<feature type="region of interest" description="Disordered" evidence="1">
    <location>
        <begin position="1"/>
        <end position="65"/>
    </location>
</feature>
<evidence type="ECO:0000313" key="2">
    <source>
        <dbReference type="EMBL" id="CAB0016030.1"/>
    </source>
</evidence>
<organism evidence="2 3">
    <name type="scientific">Nesidiocoris tenuis</name>
    <dbReference type="NCBI Taxonomy" id="355587"/>
    <lineage>
        <taxon>Eukaryota</taxon>
        <taxon>Metazoa</taxon>
        <taxon>Ecdysozoa</taxon>
        <taxon>Arthropoda</taxon>
        <taxon>Hexapoda</taxon>
        <taxon>Insecta</taxon>
        <taxon>Pterygota</taxon>
        <taxon>Neoptera</taxon>
        <taxon>Paraneoptera</taxon>
        <taxon>Hemiptera</taxon>
        <taxon>Heteroptera</taxon>
        <taxon>Panheteroptera</taxon>
        <taxon>Cimicomorpha</taxon>
        <taxon>Miridae</taxon>
        <taxon>Dicyphina</taxon>
        <taxon>Nesidiocoris</taxon>
    </lineage>
</organism>
<dbReference type="AlphaFoldDB" id="A0A6H5HG56"/>
<proteinExistence type="predicted"/>
<accession>A0A6H5HG56</accession>
<reference evidence="2 3" key="1">
    <citation type="submission" date="2020-02" db="EMBL/GenBank/DDBJ databases">
        <authorList>
            <person name="Ferguson B K."/>
        </authorList>
    </citation>
    <scope>NUCLEOTIDE SEQUENCE [LARGE SCALE GENOMIC DNA]</scope>
</reference>
<keyword evidence="3" id="KW-1185">Reference proteome</keyword>
<feature type="compositionally biased region" description="Basic residues" evidence="1">
    <location>
        <begin position="24"/>
        <end position="35"/>
    </location>
</feature>
<feature type="compositionally biased region" description="Low complexity" evidence="1">
    <location>
        <begin position="38"/>
        <end position="51"/>
    </location>
</feature>
<evidence type="ECO:0000313" key="3">
    <source>
        <dbReference type="Proteomes" id="UP000479000"/>
    </source>
</evidence>
<evidence type="ECO:0000256" key="1">
    <source>
        <dbReference type="SAM" id="MobiDB-lite"/>
    </source>
</evidence>
<gene>
    <name evidence="2" type="ORF">NTEN_LOCUS20359</name>
</gene>
<sequence>MGGPSGSPLTGVRKNLSDSEVKKERPRIRRVSRKMSRQEPSSSSEQESPNKPQRRRRSSVFAPPIYGFEMRDRSASLSSRASLRRKMSVTGNETGKIPCLVTLCSQFAKFGINVNVFIAINELSASQIGAKLPEQFEINVGQIWNNLGAKNGHIFVLDR</sequence>
<name>A0A6H5HG56_9HEMI</name>
<dbReference type="EMBL" id="CADCXU010029849">
    <property type="protein sequence ID" value="CAB0016030.1"/>
    <property type="molecule type" value="Genomic_DNA"/>
</dbReference>